<dbReference type="Pfam" id="PF00035">
    <property type="entry name" value="dsrm"/>
    <property type="match status" value="2"/>
</dbReference>
<feature type="compositionally biased region" description="Polar residues" evidence="4">
    <location>
        <begin position="458"/>
        <end position="472"/>
    </location>
</feature>
<feature type="region of interest" description="Disordered" evidence="4">
    <location>
        <begin position="430"/>
        <end position="472"/>
    </location>
</feature>
<reference evidence="6 7" key="1">
    <citation type="submission" date="2018-06" db="EMBL/GenBank/DDBJ databases">
        <title>The Genome of Cuscuta australis (Dodder) Provides Insight into the Evolution of Plant Parasitism.</title>
        <authorList>
            <person name="Liu H."/>
        </authorList>
    </citation>
    <scope>NUCLEOTIDE SEQUENCE [LARGE SCALE GENOMIC DNA]</scope>
    <source>
        <strain evidence="7">cv. Yunnan</strain>
        <tissue evidence="6">Vines</tissue>
    </source>
</reference>
<dbReference type="CDD" id="cd19908">
    <property type="entry name" value="DSRM_AtDRB-like_rpt2"/>
    <property type="match status" value="1"/>
</dbReference>
<dbReference type="PROSITE" id="PS50137">
    <property type="entry name" value="DS_RBD"/>
    <property type="match status" value="1"/>
</dbReference>
<dbReference type="InterPro" id="IPR044451">
    <property type="entry name" value="AtDRB-like_DSRM_2"/>
</dbReference>
<dbReference type="Proteomes" id="UP000249390">
    <property type="component" value="Unassembled WGS sequence"/>
</dbReference>
<dbReference type="CDD" id="cd19907">
    <property type="entry name" value="DSRM_AtDRB-like_rpt1"/>
    <property type="match status" value="1"/>
</dbReference>
<organism evidence="6 7">
    <name type="scientific">Cuscuta australis</name>
    <dbReference type="NCBI Taxonomy" id="267555"/>
    <lineage>
        <taxon>Eukaryota</taxon>
        <taxon>Viridiplantae</taxon>
        <taxon>Streptophyta</taxon>
        <taxon>Embryophyta</taxon>
        <taxon>Tracheophyta</taxon>
        <taxon>Spermatophyta</taxon>
        <taxon>Magnoliopsida</taxon>
        <taxon>eudicotyledons</taxon>
        <taxon>Gunneridae</taxon>
        <taxon>Pentapetalae</taxon>
        <taxon>asterids</taxon>
        <taxon>lamiids</taxon>
        <taxon>Solanales</taxon>
        <taxon>Convolvulaceae</taxon>
        <taxon>Cuscuteae</taxon>
        <taxon>Cuscuta</taxon>
        <taxon>Cuscuta subgen. Grammica</taxon>
        <taxon>Cuscuta sect. Cleistogrammica</taxon>
    </lineage>
</organism>
<evidence type="ECO:0000313" key="7">
    <source>
        <dbReference type="Proteomes" id="UP000249390"/>
    </source>
</evidence>
<dbReference type="PANTHER" id="PTHR46031:SF26">
    <property type="entry name" value="DOUBLE-STRANDED RNA-BINDING PROTEIN 2"/>
    <property type="match status" value="1"/>
</dbReference>
<keyword evidence="2 3" id="KW-0694">RNA-binding</keyword>
<dbReference type="FunFam" id="3.30.160.20:FF:000036">
    <property type="entry name" value="Double-stranded RNA-binding protein 2"/>
    <property type="match status" value="1"/>
</dbReference>
<evidence type="ECO:0000256" key="2">
    <source>
        <dbReference type="ARBA" id="ARBA00022884"/>
    </source>
</evidence>
<dbReference type="Gene3D" id="3.30.160.20">
    <property type="match status" value="2"/>
</dbReference>
<dbReference type="EMBL" id="NQVE01000209">
    <property type="protein sequence ID" value="RAL38502.1"/>
    <property type="molecule type" value="Genomic_DNA"/>
</dbReference>
<evidence type="ECO:0000313" key="6">
    <source>
        <dbReference type="EMBL" id="RAL38502.1"/>
    </source>
</evidence>
<dbReference type="AlphaFoldDB" id="A0A328CYH4"/>
<feature type="region of interest" description="Disordered" evidence="4">
    <location>
        <begin position="158"/>
        <end position="178"/>
    </location>
</feature>
<dbReference type="GO" id="GO:0003725">
    <property type="term" value="F:double-stranded RNA binding"/>
    <property type="evidence" value="ECO:0007669"/>
    <property type="project" value="InterPro"/>
</dbReference>
<evidence type="ECO:0000256" key="4">
    <source>
        <dbReference type="SAM" id="MobiDB-lite"/>
    </source>
</evidence>
<proteinExistence type="predicted"/>
<name>A0A328CYH4_9ASTE</name>
<accession>A0A328CYH4</accession>
<keyword evidence="7" id="KW-1185">Reference proteome</keyword>
<protein>
    <recommendedName>
        <fullName evidence="5">DRBM domain-containing protein</fullName>
    </recommendedName>
</protein>
<keyword evidence="1" id="KW-0677">Repeat</keyword>
<evidence type="ECO:0000256" key="1">
    <source>
        <dbReference type="ARBA" id="ARBA00022737"/>
    </source>
</evidence>
<gene>
    <name evidence="6" type="ORF">DM860_002480</name>
</gene>
<sequence>MYKNQLQELAQRSCFNLPSYSCIREGPDHAPRFKAKVSFNGEAFESPNFFSTLRQAEHASAEVALKTLSQRGPSRALAARVLDETGVYKNLLQETAHRAGLNLPVYTTVRSGVGGVPLFACTVELAGMSFKGEPAKTKKQAQKSAAMGAWFSLKNLSMQDSSGSTSSESGGKEEQEQMSVARYLSKFKSPERRKPPLKPPVKNDVIPYHVNRRRPGHQNYTYFPLSPEMASYPNWHHGVTLPRSYLLTSPPPPLSISGPQFFPFVQSIFGPYTFPNDPLVQSGPFLYMAGGDVVHTGTSRVRIEEIEEHNNQPEDKWLSKNVNSHVKTSNREDLVSWVNPGFLRNDTGPVTVGQPTIGRRNADYSRFFPPPCSTRRPPLFPPPETSHININAATSRVPRPWLERSRVPCARTMAPAVQIRSVVPVCSAPGHRVPPHSQVASSSSSKGSETRRAEGTFDSISAMSSDFSRLQL</sequence>
<feature type="compositionally biased region" description="Low complexity" evidence="4">
    <location>
        <begin position="158"/>
        <end position="169"/>
    </location>
</feature>
<evidence type="ECO:0000256" key="3">
    <source>
        <dbReference type="PROSITE-ProRule" id="PRU00266"/>
    </source>
</evidence>
<feature type="compositionally biased region" description="Low complexity" evidence="4">
    <location>
        <begin position="437"/>
        <end position="447"/>
    </location>
</feature>
<dbReference type="PANTHER" id="PTHR46031">
    <property type="match status" value="1"/>
</dbReference>
<comment type="caution">
    <text evidence="6">The sequence shown here is derived from an EMBL/GenBank/DDBJ whole genome shotgun (WGS) entry which is preliminary data.</text>
</comment>
<dbReference type="InterPro" id="IPR014720">
    <property type="entry name" value="dsRBD_dom"/>
</dbReference>
<dbReference type="InterPro" id="IPR044450">
    <property type="entry name" value="AtDRB-like_DSRM_1"/>
</dbReference>
<evidence type="ECO:0000259" key="5">
    <source>
        <dbReference type="PROSITE" id="PS50137"/>
    </source>
</evidence>
<dbReference type="SUPFAM" id="SSF54768">
    <property type="entry name" value="dsRNA-binding domain-like"/>
    <property type="match status" value="2"/>
</dbReference>
<feature type="domain" description="DRBM" evidence="5">
    <location>
        <begin position="1"/>
        <end position="70"/>
    </location>
</feature>
<dbReference type="SMART" id="SM00358">
    <property type="entry name" value="DSRM"/>
    <property type="match status" value="2"/>
</dbReference>